<dbReference type="Proteomes" id="UP000622317">
    <property type="component" value="Unassembled WGS sequence"/>
</dbReference>
<keyword evidence="1" id="KW-0880">Kelch repeat</keyword>
<sequence>MTRPLKSALFALVLLPGAFAEWKTLETNGEPVARHEAGFLDVEDKAYLVGGRRINPVSIFDPATNTWTQGAASPIEIHHFQPVEYKGEIWVVGAMTGKFPNETPVEKVLIYNPEKDAWRWGPEIPEGRARGGAGVSLYEGKIYLSAGITRGHMGGFIPWHDVLDPETGEWTQLPDAPHARDHFQSAVLDGKLYLAGGRQTSRETNEVFSRTVAPVDVYDFASGTWSTLEKELPTPRAGNTTFSFGRKVIVIGGETGHNQTAHAEVEAYDVDARNWQSLPSLNRGRHGTGVAIIKCTLYTASGSGNRGGRPELSDIEATPCETFH</sequence>
<evidence type="ECO:0000313" key="6">
    <source>
        <dbReference type="Proteomes" id="UP000622317"/>
    </source>
</evidence>
<gene>
    <name evidence="5" type="ORF">IEN85_00525</name>
</gene>
<evidence type="ECO:0000256" key="1">
    <source>
        <dbReference type="ARBA" id="ARBA00022441"/>
    </source>
</evidence>
<evidence type="ECO:0000313" key="5">
    <source>
        <dbReference type="EMBL" id="MBD5777977.1"/>
    </source>
</evidence>
<name>A0A927F3Y3_9BACT</name>
<feature type="chain" id="PRO_5037241951" evidence="4">
    <location>
        <begin position="21"/>
        <end position="324"/>
    </location>
</feature>
<evidence type="ECO:0000256" key="2">
    <source>
        <dbReference type="ARBA" id="ARBA00022737"/>
    </source>
</evidence>
<dbReference type="RefSeq" id="WP_191615107.1">
    <property type="nucleotide sequence ID" value="NZ_JACYFG010000002.1"/>
</dbReference>
<dbReference type="Gene3D" id="2.120.10.80">
    <property type="entry name" value="Kelch-type beta propeller"/>
    <property type="match status" value="2"/>
</dbReference>
<dbReference type="AlphaFoldDB" id="A0A927F3Y3"/>
<protein>
    <submittedName>
        <fullName evidence="5">Galactose oxidase</fullName>
    </submittedName>
</protein>
<proteinExistence type="predicted"/>
<feature type="region of interest" description="Disordered" evidence="3">
    <location>
        <begin position="304"/>
        <end position="324"/>
    </location>
</feature>
<keyword evidence="4" id="KW-0732">Signal</keyword>
<accession>A0A927F3Y3</accession>
<comment type="caution">
    <text evidence="5">The sequence shown here is derived from an EMBL/GenBank/DDBJ whole genome shotgun (WGS) entry which is preliminary data.</text>
</comment>
<reference evidence="5" key="1">
    <citation type="submission" date="2020-09" db="EMBL/GenBank/DDBJ databases">
        <title>Pelagicoccus enzymogenes sp. nov. with an EPS production, isolated from marine sediment.</title>
        <authorList>
            <person name="Feng X."/>
        </authorList>
    </citation>
    <scope>NUCLEOTIDE SEQUENCE</scope>
    <source>
        <strain evidence="5">NFK12</strain>
    </source>
</reference>
<feature type="signal peptide" evidence="4">
    <location>
        <begin position="1"/>
        <end position="20"/>
    </location>
</feature>
<dbReference type="PANTHER" id="PTHR24412">
    <property type="entry name" value="KELCH PROTEIN"/>
    <property type="match status" value="1"/>
</dbReference>
<dbReference type="EMBL" id="JACYFG010000002">
    <property type="protein sequence ID" value="MBD5777977.1"/>
    <property type="molecule type" value="Genomic_DNA"/>
</dbReference>
<evidence type="ECO:0000256" key="4">
    <source>
        <dbReference type="SAM" id="SignalP"/>
    </source>
</evidence>
<dbReference type="Pfam" id="PF24681">
    <property type="entry name" value="Kelch_KLHDC2_KLHL20_DRC7"/>
    <property type="match status" value="1"/>
</dbReference>
<dbReference type="SMART" id="SM00612">
    <property type="entry name" value="Kelch"/>
    <property type="match status" value="5"/>
</dbReference>
<keyword evidence="2" id="KW-0677">Repeat</keyword>
<keyword evidence="6" id="KW-1185">Reference proteome</keyword>
<evidence type="ECO:0000256" key="3">
    <source>
        <dbReference type="SAM" id="MobiDB-lite"/>
    </source>
</evidence>
<dbReference type="InterPro" id="IPR015915">
    <property type="entry name" value="Kelch-typ_b-propeller"/>
</dbReference>
<dbReference type="PANTHER" id="PTHR24412:SF489">
    <property type="entry name" value="RING FINGER DOMAIN AND KELCH REPEAT-CONTAINING PROTEIN DDB_G0271372"/>
    <property type="match status" value="1"/>
</dbReference>
<organism evidence="5 6">
    <name type="scientific">Pelagicoccus enzymogenes</name>
    <dbReference type="NCBI Taxonomy" id="2773457"/>
    <lineage>
        <taxon>Bacteria</taxon>
        <taxon>Pseudomonadati</taxon>
        <taxon>Verrucomicrobiota</taxon>
        <taxon>Opitutia</taxon>
        <taxon>Puniceicoccales</taxon>
        <taxon>Pelagicoccaceae</taxon>
        <taxon>Pelagicoccus</taxon>
    </lineage>
</organism>
<dbReference type="InterPro" id="IPR006652">
    <property type="entry name" value="Kelch_1"/>
</dbReference>
<dbReference type="SUPFAM" id="SSF117281">
    <property type="entry name" value="Kelch motif"/>
    <property type="match status" value="1"/>
</dbReference>